<dbReference type="PANTHER" id="PTHR46889:SF4">
    <property type="entry name" value="TRANSPOSASE INSO FOR INSERTION SEQUENCE ELEMENT IS911B-RELATED"/>
    <property type="match status" value="1"/>
</dbReference>
<gene>
    <name evidence="2" type="ORF">JOF56_010009</name>
</gene>
<comment type="caution">
    <text evidence="2">The sequence shown here is derived from an EMBL/GenBank/DDBJ whole genome shotgun (WGS) entry which is preliminary data.</text>
</comment>
<dbReference type="RefSeq" id="WP_209646356.1">
    <property type="nucleotide sequence ID" value="NZ_JAGINW010000001.1"/>
</dbReference>
<evidence type="ECO:0000259" key="1">
    <source>
        <dbReference type="Pfam" id="PF13276"/>
    </source>
</evidence>
<dbReference type="EMBL" id="JAGINW010000001">
    <property type="protein sequence ID" value="MBP2329624.1"/>
    <property type="molecule type" value="Genomic_DNA"/>
</dbReference>
<accession>A0ABS4TYZ4</accession>
<feature type="domain" description="HTH-like" evidence="1">
    <location>
        <begin position="31"/>
        <end position="86"/>
    </location>
</feature>
<dbReference type="PANTHER" id="PTHR46889">
    <property type="entry name" value="TRANSPOSASE INSF FOR INSERTION SEQUENCE IS3B-RELATED"/>
    <property type="match status" value="1"/>
</dbReference>
<keyword evidence="3" id="KW-1185">Reference proteome</keyword>
<evidence type="ECO:0000313" key="2">
    <source>
        <dbReference type="EMBL" id="MBP2329624.1"/>
    </source>
</evidence>
<reference evidence="2 3" key="1">
    <citation type="submission" date="2021-03" db="EMBL/GenBank/DDBJ databases">
        <title>Sequencing the genomes of 1000 actinobacteria strains.</title>
        <authorList>
            <person name="Klenk H.-P."/>
        </authorList>
    </citation>
    <scope>NUCLEOTIDE SEQUENCE [LARGE SCALE GENOMIC DNA]</scope>
    <source>
        <strain evidence="2 3">DSM 46670</strain>
    </source>
</reference>
<dbReference type="InterPro" id="IPR050900">
    <property type="entry name" value="Transposase_IS3/IS150/IS904"/>
</dbReference>
<name>A0ABS4TYZ4_9PSEU</name>
<proteinExistence type="predicted"/>
<protein>
    <submittedName>
        <fullName evidence="2">Transposase InsO family protein</fullName>
    </submittedName>
</protein>
<dbReference type="Proteomes" id="UP001519332">
    <property type="component" value="Unassembled WGS sequence"/>
</dbReference>
<dbReference type="InterPro" id="IPR025948">
    <property type="entry name" value="HTH-like_dom"/>
</dbReference>
<evidence type="ECO:0000313" key="3">
    <source>
        <dbReference type="Proteomes" id="UP001519332"/>
    </source>
</evidence>
<dbReference type="Pfam" id="PF13276">
    <property type="entry name" value="HTH_21"/>
    <property type="match status" value="1"/>
</dbReference>
<organism evidence="2 3">
    <name type="scientific">Kibdelosporangium banguiense</name>
    <dbReference type="NCBI Taxonomy" id="1365924"/>
    <lineage>
        <taxon>Bacteria</taxon>
        <taxon>Bacillati</taxon>
        <taxon>Actinomycetota</taxon>
        <taxon>Actinomycetes</taxon>
        <taxon>Pseudonocardiales</taxon>
        <taxon>Pseudonocardiaceae</taxon>
        <taxon>Kibdelosporangium</taxon>
    </lineage>
</organism>
<sequence>MTHPRTFSPSAAAASYYAWRDRAPSERERADQGLVAVITQVYERLRGNPGVRRVHAELITLGHPVSPKRVWWLMKAAGLQGRHPKPWKRTAIAGQAPVPAPDLIGRDFTAEAVDQRWCGDIERHEAPVRREALRPEGGVRPSRRAVAAAWWKLSAVD</sequence>